<feature type="coiled-coil region" evidence="4">
    <location>
        <begin position="44"/>
        <end position="71"/>
    </location>
</feature>
<proteinExistence type="predicted"/>
<reference evidence="7 8" key="1">
    <citation type="submission" date="2013-03" db="EMBL/GenBank/DDBJ databases">
        <title>The Genome Sequence of Phialophora europaea CBS 101466.</title>
        <authorList>
            <consortium name="The Broad Institute Genomics Platform"/>
            <person name="Cuomo C."/>
            <person name="de Hoog S."/>
            <person name="Gorbushina A."/>
            <person name="Walker B."/>
            <person name="Young S.K."/>
            <person name="Zeng Q."/>
            <person name="Gargeya S."/>
            <person name="Fitzgerald M."/>
            <person name="Haas B."/>
            <person name="Abouelleil A."/>
            <person name="Allen A.W."/>
            <person name="Alvarado L."/>
            <person name="Arachchi H.M."/>
            <person name="Berlin A.M."/>
            <person name="Chapman S.B."/>
            <person name="Gainer-Dewar J."/>
            <person name="Goldberg J."/>
            <person name="Griggs A."/>
            <person name="Gujja S."/>
            <person name="Hansen M."/>
            <person name="Howarth C."/>
            <person name="Imamovic A."/>
            <person name="Ireland A."/>
            <person name="Larimer J."/>
            <person name="McCowan C."/>
            <person name="Murphy C."/>
            <person name="Pearson M."/>
            <person name="Poon T.W."/>
            <person name="Priest M."/>
            <person name="Roberts A."/>
            <person name="Saif S."/>
            <person name="Shea T."/>
            <person name="Sisk P."/>
            <person name="Sykes S."/>
            <person name="Wortman J."/>
            <person name="Nusbaum C."/>
            <person name="Birren B."/>
        </authorList>
    </citation>
    <scope>NUCLEOTIDE SEQUENCE [LARGE SCALE GENOMIC DNA]</scope>
    <source>
        <strain evidence="7 8">CBS 101466</strain>
    </source>
</reference>
<dbReference type="PANTHER" id="PTHR13173:SF10">
    <property type="entry name" value="WW DOMAIN-BINDING PROTEIN 4"/>
    <property type="match status" value="1"/>
</dbReference>
<feature type="domain" description="U1-type" evidence="6">
    <location>
        <begin position="8"/>
        <end position="43"/>
    </location>
</feature>
<dbReference type="VEuPathDB" id="FungiDB:HMPREF1541_08761"/>
<keyword evidence="1" id="KW-0479">Metal-binding</keyword>
<dbReference type="GO" id="GO:0071011">
    <property type="term" value="C:precatalytic spliceosome"/>
    <property type="evidence" value="ECO:0007669"/>
    <property type="project" value="TreeGrafter"/>
</dbReference>
<dbReference type="Proteomes" id="UP000030752">
    <property type="component" value="Unassembled WGS sequence"/>
</dbReference>
<protein>
    <recommendedName>
        <fullName evidence="6">U1-type domain-containing protein</fullName>
    </recommendedName>
</protein>
<evidence type="ECO:0000259" key="6">
    <source>
        <dbReference type="SMART" id="SM00451"/>
    </source>
</evidence>
<dbReference type="Gene3D" id="3.30.160.60">
    <property type="entry name" value="Classic Zinc Finger"/>
    <property type="match status" value="1"/>
</dbReference>
<dbReference type="GO" id="GO:0008270">
    <property type="term" value="F:zinc ion binding"/>
    <property type="evidence" value="ECO:0007669"/>
    <property type="project" value="UniProtKB-KW"/>
</dbReference>
<evidence type="ECO:0000256" key="4">
    <source>
        <dbReference type="SAM" id="Coils"/>
    </source>
</evidence>
<dbReference type="Pfam" id="PF06220">
    <property type="entry name" value="zf-U1"/>
    <property type="match status" value="1"/>
</dbReference>
<dbReference type="GeneID" id="19976100"/>
<dbReference type="GO" id="GO:0000398">
    <property type="term" value="P:mRNA splicing, via spliceosome"/>
    <property type="evidence" value="ECO:0007669"/>
    <property type="project" value="InterPro"/>
</dbReference>
<gene>
    <name evidence="7" type="ORF">HMPREF1541_08761</name>
</gene>
<keyword evidence="4" id="KW-0175">Coiled coil</keyword>
<organism evidence="7 8">
    <name type="scientific">Cyphellophora europaea (strain CBS 101466)</name>
    <name type="common">Phialophora europaea</name>
    <dbReference type="NCBI Taxonomy" id="1220924"/>
    <lineage>
        <taxon>Eukaryota</taxon>
        <taxon>Fungi</taxon>
        <taxon>Dikarya</taxon>
        <taxon>Ascomycota</taxon>
        <taxon>Pezizomycotina</taxon>
        <taxon>Eurotiomycetes</taxon>
        <taxon>Chaetothyriomycetidae</taxon>
        <taxon>Chaetothyriales</taxon>
        <taxon>Cyphellophoraceae</taxon>
        <taxon>Cyphellophora</taxon>
    </lineage>
</organism>
<accession>W2RLA3</accession>
<dbReference type="InterPro" id="IPR003604">
    <property type="entry name" value="Matrin/U1-like-C_Znf_C2H2"/>
</dbReference>
<evidence type="ECO:0000313" key="7">
    <source>
        <dbReference type="EMBL" id="ETN36483.1"/>
    </source>
</evidence>
<dbReference type="eggNOG" id="KOG0150">
    <property type="taxonomic scope" value="Eukaryota"/>
</dbReference>
<dbReference type="InterPro" id="IPR036236">
    <property type="entry name" value="Znf_C2H2_sf"/>
</dbReference>
<keyword evidence="3" id="KW-0862">Zinc</keyword>
<dbReference type="STRING" id="1220924.W2RLA3"/>
<dbReference type="SMART" id="SM00451">
    <property type="entry name" value="ZnF_U1"/>
    <property type="match status" value="1"/>
</dbReference>
<dbReference type="InterPro" id="IPR040023">
    <property type="entry name" value="WBP4"/>
</dbReference>
<dbReference type="SUPFAM" id="SSF57667">
    <property type="entry name" value="beta-beta-alpha zinc fingers"/>
    <property type="match status" value="1"/>
</dbReference>
<dbReference type="AlphaFoldDB" id="W2RLA3"/>
<evidence type="ECO:0000256" key="2">
    <source>
        <dbReference type="ARBA" id="ARBA00022771"/>
    </source>
</evidence>
<dbReference type="GO" id="GO:0003723">
    <property type="term" value="F:RNA binding"/>
    <property type="evidence" value="ECO:0007669"/>
    <property type="project" value="TreeGrafter"/>
</dbReference>
<evidence type="ECO:0000256" key="3">
    <source>
        <dbReference type="ARBA" id="ARBA00022833"/>
    </source>
</evidence>
<keyword evidence="2" id="KW-0863">Zinc-finger</keyword>
<name>W2RLA3_CYPE1</name>
<dbReference type="RefSeq" id="XP_008721301.1">
    <property type="nucleotide sequence ID" value="XM_008723079.1"/>
</dbReference>
<sequence length="300" mass="33040">MSEYWKSTPKYWCKHCSAYIRDTAFEKRQHEATAKHQNNLKRFLRDIQNNHEHDEREKEKAKAEVERLNKVVGSAGPTATSSVASKPPATVRKTPAAPLTATDQKRQWTQLAEMGIEVPDNHRAEMAMAGDWKVVSQATPKDNNAAQIDSLSVGVHKRKLDEQEQEDLESGTSPSARRVWGKSVRTYPGEDIQDLDNLLSGTIALKEKKEEDVKREPATAAQASLAPNASPVAGFPADDASLEASANAALAKQEPNVDSTPLVKPEFAADGPETARLNQIPEDTPIPVFKRRKAKTTSAK</sequence>
<dbReference type="PANTHER" id="PTHR13173">
    <property type="entry name" value="WW DOMAIN BINDING PROTEIN 4"/>
    <property type="match status" value="1"/>
</dbReference>
<evidence type="ECO:0000256" key="1">
    <source>
        <dbReference type="ARBA" id="ARBA00022723"/>
    </source>
</evidence>
<dbReference type="InParanoid" id="W2RLA3"/>
<dbReference type="EMBL" id="KB822725">
    <property type="protein sequence ID" value="ETN36483.1"/>
    <property type="molecule type" value="Genomic_DNA"/>
</dbReference>
<dbReference type="InterPro" id="IPR013085">
    <property type="entry name" value="U1-CZ_Znf_C2H2"/>
</dbReference>
<evidence type="ECO:0000256" key="5">
    <source>
        <dbReference type="SAM" id="MobiDB-lite"/>
    </source>
</evidence>
<feature type="region of interest" description="Disordered" evidence="5">
    <location>
        <begin position="72"/>
        <end position="104"/>
    </location>
</feature>
<dbReference type="HOGENOM" id="CLU_051534_0_0_1"/>
<keyword evidence="8" id="KW-1185">Reference proteome</keyword>
<feature type="region of interest" description="Disordered" evidence="5">
    <location>
        <begin position="209"/>
        <end position="234"/>
    </location>
</feature>
<evidence type="ECO:0000313" key="8">
    <source>
        <dbReference type="Proteomes" id="UP000030752"/>
    </source>
</evidence>
<dbReference type="OrthoDB" id="191651at2759"/>